<evidence type="ECO:0000256" key="8">
    <source>
        <dbReference type="PROSITE-ProRule" id="PRU00043"/>
    </source>
</evidence>
<evidence type="ECO:0000256" key="2">
    <source>
        <dbReference type="ARBA" id="ARBA00022692"/>
    </source>
</evidence>
<keyword evidence="14" id="KW-1185">Reference proteome</keyword>
<evidence type="ECO:0000256" key="7">
    <source>
        <dbReference type="ARBA" id="ARBA00023136"/>
    </source>
</evidence>
<keyword evidence="10" id="KW-0732">Signal</keyword>
<dbReference type="PRINTS" id="PR00895">
    <property type="entry name" value="PENTAXIN"/>
</dbReference>
<accession>A0ABP0F7G3</accession>
<evidence type="ECO:0000256" key="5">
    <source>
        <dbReference type="ARBA" id="ARBA00022889"/>
    </source>
</evidence>
<dbReference type="Pfam" id="PF00354">
    <property type="entry name" value="Pentaxin"/>
    <property type="match status" value="1"/>
</dbReference>
<dbReference type="SMART" id="SM00112">
    <property type="entry name" value="CA"/>
    <property type="match status" value="2"/>
</dbReference>
<feature type="chain" id="PRO_5047160452" description="Staphylococcus aureus surface protein A" evidence="10">
    <location>
        <begin position="22"/>
        <end position="686"/>
    </location>
</feature>
<feature type="signal peptide" evidence="10">
    <location>
        <begin position="1"/>
        <end position="21"/>
    </location>
</feature>
<dbReference type="InterPro" id="IPR050971">
    <property type="entry name" value="Cadherin-domain_protein"/>
</dbReference>
<gene>
    <name evidence="13" type="ORF">CVLEPA_LOCUS5216</name>
</gene>
<dbReference type="EMBL" id="CAWYQH010000024">
    <property type="protein sequence ID" value="CAK8675668.1"/>
    <property type="molecule type" value="Genomic_DNA"/>
</dbReference>
<dbReference type="InterPro" id="IPR015919">
    <property type="entry name" value="Cadherin-like_sf"/>
</dbReference>
<keyword evidence="2" id="KW-0812">Transmembrane</keyword>
<evidence type="ECO:0000256" key="6">
    <source>
        <dbReference type="ARBA" id="ARBA00022989"/>
    </source>
</evidence>
<keyword evidence="6" id="KW-1133">Transmembrane helix</keyword>
<dbReference type="PROSITE" id="PS50268">
    <property type="entry name" value="CADHERIN_2"/>
    <property type="match status" value="2"/>
</dbReference>
<evidence type="ECO:0000256" key="10">
    <source>
        <dbReference type="SAM" id="SignalP"/>
    </source>
</evidence>
<dbReference type="PRINTS" id="PR00205">
    <property type="entry name" value="CADHERIN"/>
</dbReference>
<dbReference type="PANTHER" id="PTHR24025">
    <property type="entry name" value="DESMOGLEIN FAMILY MEMBER"/>
    <property type="match status" value="1"/>
</dbReference>
<evidence type="ECO:0000256" key="4">
    <source>
        <dbReference type="ARBA" id="ARBA00022837"/>
    </source>
</evidence>
<evidence type="ECO:0000256" key="1">
    <source>
        <dbReference type="ARBA" id="ARBA00004370"/>
    </source>
</evidence>
<keyword evidence="3" id="KW-0677">Repeat</keyword>
<organism evidence="13 14">
    <name type="scientific">Clavelina lepadiformis</name>
    <name type="common">Light-bulb sea squirt</name>
    <name type="synonym">Ascidia lepadiformis</name>
    <dbReference type="NCBI Taxonomy" id="159417"/>
    <lineage>
        <taxon>Eukaryota</taxon>
        <taxon>Metazoa</taxon>
        <taxon>Chordata</taxon>
        <taxon>Tunicata</taxon>
        <taxon>Ascidiacea</taxon>
        <taxon>Aplousobranchia</taxon>
        <taxon>Clavelinidae</taxon>
        <taxon>Clavelina</taxon>
    </lineage>
</organism>
<dbReference type="InterPro" id="IPR001759">
    <property type="entry name" value="PTX_dom"/>
</dbReference>
<dbReference type="InterPro" id="IPR013320">
    <property type="entry name" value="ConA-like_dom_sf"/>
</dbReference>
<comment type="caution">
    <text evidence="13">The sequence shown here is derived from an EMBL/GenBank/DDBJ whole genome shotgun (WGS) entry which is preliminary data.</text>
</comment>
<feature type="domain" description="Cadherin" evidence="11">
    <location>
        <begin position="261"/>
        <end position="348"/>
    </location>
</feature>
<evidence type="ECO:0000259" key="11">
    <source>
        <dbReference type="PROSITE" id="PS50268"/>
    </source>
</evidence>
<dbReference type="SUPFAM" id="SSF49313">
    <property type="entry name" value="Cadherin-like"/>
    <property type="match status" value="2"/>
</dbReference>
<keyword evidence="7" id="KW-0472">Membrane</keyword>
<evidence type="ECO:0000256" key="3">
    <source>
        <dbReference type="ARBA" id="ARBA00022737"/>
    </source>
</evidence>
<dbReference type="SUPFAM" id="SSF49899">
    <property type="entry name" value="Concanavalin A-like lectins/glucanases"/>
    <property type="match status" value="1"/>
</dbReference>
<feature type="domain" description="Pentraxin (PTX)" evidence="12">
    <location>
        <begin position="484"/>
        <end position="686"/>
    </location>
</feature>
<dbReference type="Proteomes" id="UP001642483">
    <property type="component" value="Unassembled WGS sequence"/>
</dbReference>
<keyword evidence="4 8" id="KW-0106">Calcium</keyword>
<dbReference type="Gene3D" id="2.60.120.200">
    <property type="match status" value="1"/>
</dbReference>
<dbReference type="CDD" id="cd11304">
    <property type="entry name" value="Cadherin_repeat"/>
    <property type="match status" value="2"/>
</dbReference>
<dbReference type="SMART" id="SM00159">
    <property type="entry name" value="PTX"/>
    <property type="match status" value="1"/>
</dbReference>
<dbReference type="PANTHER" id="PTHR24025:SF31">
    <property type="entry name" value="NEURAL-CADHERIN"/>
    <property type="match status" value="1"/>
</dbReference>
<reference evidence="13 14" key="1">
    <citation type="submission" date="2024-02" db="EMBL/GenBank/DDBJ databases">
        <authorList>
            <person name="Daric V."/>
            <person name="Darras S."/>
        </authorList>
    </citation>
    <scope>NUCLEOTIDE SEQUENCE [LARGE SCALE GENOMIC DNA]</scope>
</reference>
<proteinExistence type="predicted"/>
<comment type="subcellular location">
    <subcellularLocation>
        <location evidence="1">Membrane</location>
    </subcellularLocation>
</comment>
<evidence type="ECO:0000313" key="13">
    <source>
        <dbReference type="EMBL" id="CAK8675668.1"/>
    </source>
</evidence>
<evidence type="ECO:0008006" key="15">
    <source>
        <dbReference type="Google" id="ProtNLM"/>
    </source>
</evidence>
<evidence type="ECO:0000256" key="9">
    <source>
        <dbReference type="PROSITE-ProRule" id="PRU01172"/>
    </source>
</evidence>
<sequence>MAPRMVTLLCFFTLGVAVTKGQCVPNNPAGEVYEYALSGTQVLSLDGVGVVGTEVDLALDSTLSSLLELSDVKVVVKPGVNITRSDANSGSVLTGQVTCTIISSSSPRMFSIYIEIKNVNLNNPVFNSASYSAEISEASLLGTEILTVSATDPDGLFPTYSITCDSCKTPSFKVDSSTGLITLNEALSFPPSTYDITVFATTDDNNPYGERIRNSSTVVVVNILDVDNHPPQFQPCASENDCFLIYFSHISTTYTGDLNIIPENIVAVDLDPGIDAAITYAFTDSSIPVNYMDHFYINKNTGVVTVEKAVTSKMVYTLGIGATESTGKESFALLRVDVNVEDDYKPQLNSSSSEGYLQESLIETQTYVTEDENGMIPLKISAYDLDDENASFQYKVTPKDFQITSDGFVAYFPSVFGIYSLAPSSFEITVVNIDVDSESPNRMSNPTTIALIIVPSPTTTTTMKTAYTTKDTTVTPSKTGFGCSVYQFNFPAAQQINDYVRYRSYFSQMAKGATTCMWVNPRSMSSGFVSIASYAISSNSNEYIIGIVNGKVSIYIAGSKTAFPVAVPLNTWTHLCLWYDTTSSQVGVFKNGEDTNSFAYDGGYVRGGGALVLGQEQDSVGGKFDSAQSFHGSIYAFSIWPRKLLSHEMANIAENGNCPVDNSVDMRMDRAEIFGAVSYEITSCPV</sequence>
<dbReference type="Pfam" id="PF00028">
    <property type="entry name" value="Cadherin"/>
    <property type="match status" value="1"/>
</dbReference>
<name>A0ABP0F7G3_CLALP</name>
<dbReference type="InterPro" id="IPR002126">
    <property type="entry name" value="Cadherin-like_dom"/>
</dbReference>
<dbReference type="PROSITE" id="PS51828">
    <property type="entry name" value="PTX_2"/>
    <property type="match status" value="1"/>
</dbReference>
<evidence type="ECO:0000313" key="14">
    <source>
        <dbReference type="Proteomes" id="UP001642483"/>
    </source>
</evidence>
<comment type="caution">
    <text evidence="9">Lacks conserved residue(s) required for the propagation of feature annotation.</text>
</comment>
<evidence type="ECO:0000259" key="12">
    <source>
        <dbReference type="PROSITE" id="PS51828"/>
    </source>
</evidence>
<dbReference type="Gene3D" id="2.60.40.60">
    <property type="entry name" value="Cadherins"/>
    <property type="match status" value="2"/>
</dbReference>
<keyword evidence="5" id="KW-0130">Cell adhesion</keyword>
<protein>
    <recommendedName>
        <fullName evidence="15">Staphylococcus aureus surface protein A</fullName>
    </recommendedName>
</protein>
<feature type="domain" description="Cadherin" evidence="11">
    <location>
        <begin position="127"/>
        <end position="233"/>
    </location>
</feature>